<dbReference type="NCBIfam" id="NF003445">
    <property type="entry name" value="PRK04987.1"/>
    <property type="match status" value="1"/>
</dbReference>
<keyword evidence="3 5" id="KW-1133">Transmembrane helix</keyword>
<evidence type="ECO:0000313" key="7">
    <source>
        <dbReference type="Proteomes" id="UP001164748"/>
    </source>
</evidence>
<comment type="subunit">
    <text evidence="5">Part of an enzyme complex containing four subunits: a flavoprotein (FrdA), an iron-sulfur protein (FrdB), and two hydrophobic anchor proteins (FrdC and FrdD).</text>
</comment>
<evidence type="ECO:0000256" key="4">
    <source>
        <dbReference type="ARBA" id="ARBA00023136"/>
    </source>
</evidence>
<dbReference type="HAMAP" id="MF_00708">
    <property type="entry name" value="Fumarate_red_C"/>
    <property type="match status" value="1"/>
</dbReference>
<dbReference type="SUPFAM" id="SSF81343">
    <property type="entry name" value="Fumarate reductase respiratory complex transmembrane subunits"/>
    <property type="match status" value="1"/>
</dbReference>
<dbReference type="GO" id="GO:0005886">
    <property type="term" value="C:plasma membrane"/>
    <property type="evidence" value="ECO:0007669"/>
    <property type="project" value="UniProtKB-SubCell"/>
</dbReference>
<dbReference type="RefSeq" id="WP_269578910.1">
    <property type="nucleotide sequence ID" value="NZ_CP114588.1"/>
</dbReference>
<comment type="subcellular location">
    <subcellularLocation>
        <location evidence="5">Cell membrane</location>
        <topology evidence="5">Multi-pass membrane protein</topology>
    </subcellularLocation>
</comment>
<dbReference type="AlphaFoldDB" id="A0AA47KKE0"/>
<feature type="transmembrane region" description="Helical" evidence="5">
    <location>
        <begin position="64"/>
        <end position="87"/>
    </location>
</feature>
<evidence type="ECO:0000313" key="6">
    <source>
        <dbReference type="EMBL" id="WBA08458.1"/>
    </source>
</evidence>
<dbReference type="GO" id="GO:0045283">
    <property type="term" value="C:fumarate reductase complex"/>
    <property type="evidence" value="ECO:0007669"/>
    <property type="project" value="UniProtKB-UniRule"/>
</dbReference>
<keyword evidence="2 5" id="KW-0812">Transmembrane</keyword>
<evidence type="ECO:0000256" key="1">
    <source>
        <dbReference type="ARBA" id="ARBA00022475"/>
    </source>
</evidence>
<dbReference type="InterPro" id="IPR034804">
    <property type="entry name" value="SQR/QFR_C/D"/>
</dbReference>
<reference evidence="6" key="1">
    <citation type="submission" date="2022-09" db="EMBL/GenBank/DDBJ databases">
        <authorList>
            <person name="Li Z.-J."/>
        </authorList>
    </citation>
    <scope>NUCLEOTIDE SEQUENCE</scope>
    <source>
        <strain evidence="6">TGB11</strain>
    </source>
</reference>
<evidence type="ECO:0000256" key="5">
    <source>
        <dbReference type="HAMAP-Rule" id="MF_00708"/>
    </source>
</evidence>
<feature type="transmembrane region" description="Helical" evidence="5">
    <location>
        <begin position="107"/>
        <end position="126"/>
    </location>
</feature>
<dbReference type="Pfam" id="PF02300">
    <property type="entry name" value="Fumarate_red_C"/>
    <property type="match status" value="1"/>
</dbReference>
<dbReference type="Proteomes" id="UP001164748">
    <property type="component" value="Chromosome"/>
</dbReference>
<comment type="similarity">
    <text evidence="5">Belongs to the FrdC family.</text>
</comment>
<keyword evidence="4 5" id="KW-0472">Membrane</keyword>
<evidence type="ECO:0000256" key="2">
    <source>
        <dbReference type="ARBA" id="ARBA00022692"/>
    </source>
</evidence>
<feature type="transmembrane region" description="Helical" evidence="5">
    <location>
        <begin position="32"/>
        <end position="52"/>
    </location>
</feature>
<accession>A0AA47KKE0</accession>
<sequence>MSNRKPYTRPMPRTWWLDHPFYRFYMVREATVLPLVFFTLSLTAGLICLVQGPQAWQSWLDYMAHPVVITLNLVALVASLFHATTFFSMMPQVMPIRIKGKLLDGKWVIGAQWAAVAVISLIALVLI</sequence>
<comment type="function">
    <text evidence="5">Anchors the catalytic components of the fumarate reductase complex to the cell membrane, binds quinones.</text>
</comment>
<dbReference type="GO" id="GO:0000104">
    <property type="term" value="F:succinate dehydrogenase activity"/>
    <property type="evidence" value="ECO:0007669"/>
    <property type="project" value="UniProtKB-UniRule"/>
</dbReference>
<keyword evidence="6" id="KW-0560">Oxidoreductase</keyword>
<dbReference type="CDD" id="cd00546">
    <property type="entry name" value="QFR_TypeD_subunitC"/>
    <property type="match status" value="1"/>
</dbReference>
<dbReference type="InterPro" id="IPR003510">
    <property type="entry name" value="Fumarate_red_C"/>
</dbReference>
<organism evidence="6 7">
    <name type="scientific">Salinivibrio kushneri</name>
    <dbReference type="NCBI Taxonomy" id="1908198"/>
    <lineage>
        <taxon>Bacteria</taxon>
        <taxon>Pseudomonadati</taxon>
        <taxon>Pseudomonadota</taxon>
        <taxon>Gammaproteobacteria</taxon>
        <taxon>Vibrionales</taxon>
        <taxon>Vibrionaceae</taxon>
        <taxon>Salinivibrio</taxon>
    </lineage>
</organism>
<name>A0AA47KKE0_9GAMM</name>
<protein>
    <recommendedName>
        <fullName evidence="5">Fumarate reductase subunit C</fullName>
    </recommendedName>
    <alternativeName>
        <fullName evidence="5">Quinol-fumarate reductase subunit C</fullName>
        <shortName evidence="5">QFR subunit C</shortName>
    </alternativeName>
</protein>
<proteinExistence type="inferred from homology"/>
<evidence type="ECO:0000256" key="3">
    <source>
        <dbReference type="ARBA" id="ARBA00022989"/>
    </source>
</evidence>
<dbReference type="EMBL" id="CP114588">
    <property type="protein sequence ID" value="WBA08458.1"/>
    <property type="molecule type" value="Genomic_DNA"/>
</dbReference>
<keyword evidence="1 5" id="KW-1003">Cell membrane</keyword>
<dbReference type="PIRSF" id="PIRSF000180">
    <property type="entry name" value="FrdC"/>
    <property type="match status" value="1"/>
</dbReference>
<dbReference type="Gene3D" id="1.20.1300.10">
    <property type="entry name" value="Fumarate reductase/succinate dehydrogenase, transmembrane subunit"/>
    <property type="match status" value="1"/>
</dbReference>
<gene>
    <name evidence="5 6" type="primary">frdC</name>
    <name evidence="6" type="ORF">N8M53_11725</name>
</gene>